<name>A0A2T4MWX2_AERVE</name>
<gene>
    <name evidence="3" type="ORF">DAA48_21910</name>
</gene>
<dbReference type="NCBIfam" id="TIGR02293">
    <property type="entry name" value="TAS_TIGR02293"/>
    <property type="match status" value="1"/>
</dbReference>
<feature type="domain" description="Antitoxin Xre-like helix-turn-helix" evidence="2">
    <location>
        <begin position="30"/>
        <end position="90"/>
    </location>
</feature>
<accession>A0A2T4MWX2</accession>
<evidence type="ECO:0000259" key="2">
    <source>
        <dbReference type="Pfam" id="PF20432"/>
    </source>
</evidence>
<organism evidence="3 4">
    <name type="scientific">Aeromonas veronii</name>
    <dbReference type="NCBI Taxonomy" id="654"/>
    <lineage>
        <taxon>Bacteria</taxon>
        <taxon>Pseudomonadati</taxon>
        <taxon>Pseudomonadota</taxon>
        <taxon>Gammaproteobacteria</taxon>
        <taxon>Aeromonadales</taxon>
        <taxon>Aeromonadaceae</taxon>
        <taxon>Aeromonas</taxon>
    </lineage>
</organism>
<dbReference type="AlphaFoldDB" id="A0A2T4MWX2"/>
<comment type="caution">
    <text evidence="3">The sequence shown here is derived from an EMBL/GenBank/DDBJ whole genome shotgun (WGS) entry which is preliminary data.</text>
</comment>
<evidence type="ECO:0000313" key="4">
    <source>
        <dbReference type="Proteomes" id="UP000241986"/>
    </source>
</evidence>
<dbReference type="Proteomes" id="UP000241986">
    <property type="component" value="Unassembled WGS sequence"/>
</dbReference>
<dbReference type="InterPro" id="IPR024467">
    <property type="entry name" value="Xre/MbcA/ParS-like_toxin-bd"/>
</dbReference>
<dbReference type="EMBL" id="PZKL01000045">
    <property type="protein sequence ID" value="PTH79097.1"/>
    <property type="molecule type" value="Genomic_DNA"/>
</dbReference>
<feature type="domain" description="Antitoxin Xre/MbcA/ParS-like toxin-binding" evidence="1">
    <location>
        <begin position="102"/>
        <end position="146"/>
    </location>
</feature>
<proteinExistence type="predicted"/>
<reference evidence="3 4" key="1">
    <citation type="submission" date="2018-03" db="EMBL/GenBank/DDBJ databases">
        <title>Aeromonas veronii whole genome sequencing and analysis.</title>
        <authorList>
            <person name="Xie H."/>
            <person name="Liu T."/>
            <person name="Wang K."/>
        </authorList>
    </citation>
    <scope>NUCLEOTIDE SEQUENCE [LARGE SCALE GENOMIC DNA]</scope>
    <source>
        <strain evidence="3 4">XH.VA.1</strain>
    </source>
</reference>
<dbReference type="InterPro" id="IPR011979">
    <property type="entry name" value="Antitox_Xre"/>
</dbReference>
<evidence type="ECO:0000313" key="3">
    <source>
        <dbReference type="EMBL" id="PTH79097.1"/>
    </source>
</evidence>
<dbReference type="RefSeq" id="WP_107684722.1">
    <property type="nucleotide sequence ID" value="NZ_PZKL01000045.1"/>
</dbReference>
<dbReference type="Pfam" id="PF09722">
    <property type="entry name" value="Xre_MbcA_ParS_C"/>
    <property type="match status" value="1"/>
</dbReference>
<protein>
    <submittedName>
        <fullName evidence="3">Uncharacterized protein</fullName>
    </submittedName>
</protein>
<dbReference type="InterPro" id="IPR046847">
    <property type="entry name" value="Xre-like_HTH"/>
</dbReference>
<evidence type="ECO:0000259" key="1">
    <source>
        <dbReference type="Pfam" id="PF09722"/>
    </source>
</evidence>
<dbReference type="GO" id="GO:0003677">
    <property type="term" value="F:DNA binding"/>
    <property type="evidence" value="ECO:0007669"/>
    <property type="project" value="InterPro"/>
</dbReference>
<dbReference type="Pfam" id="PF20432">
    <property type="entry name" value="Xre-like-HTH"/>
    <property type="match status" value="1"/>
</dbReference>
<sequence length="149" mass="15791">MSYAAYNPGTDTSAKGVLALLSLPREPLEAHNHIVAGISPQTVTKIAEMLGADTKTICMVAGIDRTTLSRKAKSAALLSQDQSARVYWLAQVLDAASSLNEGDWAKTMRWLRKPAWGLGNKPPAELLTTAAGAQAVIDLIGQIEHGIAV</sequence>